<evidence type="ECO:0000259" key="1">
    <source>
        <dbReference type="Pfam" id="PF25019"/>
    </source>
</evidence>
<reference evidence="2 3" key="1">
    <citation type="journal article" date="2024" name="Plant Biotechnol. J.">
        <title>Dendrobium thyrsiflorum genome and its molecular insights into genes involved in important horticultural traits.</title>
        <authorList>
            <person name="Chen B."/>
            <person name="Wang J.Y."/>
            <person name="Zheng P.J."/>
            <person name="Li K.L."/>
            <person name="Liang Y.M."/>
            <person name="Chen X.F."/>
            <person name="Zhang C."/>
            <person name="Zhao X."/>
            <person name="He X."/>
            <person name="Zhang G.Q."/>
            <person name="Liu Z.J."/>
            <person name="Xu Q."/>
        </authorList>
    </citation>
    <scope>NUCLEOTIDE SEQUENCE [LARGE SCALE GENOMIC DNA]</scope>
    <source>
        <strain evidence="2">GZMU011</strain>
    </source>
</reference>
<dbReference type="InterPro" id="IPR056789">
    <property type="entry name" value="LRR_R13L1-DRL21"/>
</dbReference>
<comment type="caution">
    <text evidence="2">The sequence shown here is derived from an EMBL/GenBank/DDBJ whole genome shotgun (WGS) entry which is preliminary data.</text>
</comment>
<protein>
    <recommendedName>
        <fullName evidence="1">R13L1/DRL21-like LRR repeat region domain-containing protein</fullName>
    </recommendedName>
</protein>
<proteinExistence type="predicted"/>
<dbReference type="Proteomes" id="UP001552299">
    <property type="component" value="Unassembled WGS sequence"/>
</dbReference>
<dbReference type="Pfam" id="PF25019">
    <property type="entry name" value="LRR_R13L1-DRL21"/>
    <property type="match status" value="1"/>
</dbReference>
<dbReference type="AlphaFoldDB" id="A0ABD0UUF2"/>
<name>A0ABD0UUF2_DENTH</name>
<keyword evidence="3" id="KW-1185">Reference proteome</keyword>
<dbReference type="InterPro" id="IPR032675">
    <property type="entry name" value="LRR_dom_sf"/>
</dbReference>
<gene>
    <name evidence="2" type="ORF">M5K25_013716</name>
</gene>
<dbReference type="SUPFAM" id="SSF52058">
    <property type="entry name" value="L domain-like"/>
    <property type="match status" value="1"/>
</dbReference>
<feature type="domain" description="R13L1/DRL21-like LRR repeat region" evidence="1">
    <location>
        <begin position="192"/>
        <end position="245"/>
    </location>
</feature>
<accession>A0ABD0UUF2</accession>
<sequence>MSRFFGSFVAVRLCSVDDVPFLRIGRYNISLGSNDGKLTFSLSRASSANFRKSGIYGKKSSEIYGAIISRLLEGDDDDDGLEFSLNIAMFPMAWLSGWPGVSQATTADITMGSIGFVGMRPFIFLLFSSSAAAAAAASSYSLSVQLSVSILNFMNFRNNNVAVQNGSMLLSSNYPGAVQIVSAFLLVVQNPSIWSYMGARSAIWMNNVDTMFNLEIIKLTYCLEWETLPPFRQLPFLKALKLDRMLKVKWLQSEFNGNDIYHPFPSQEVLHIYNLKALEDGSEAGVAVEDGCLLHCLIELGLFECPELKELPSLPPKLKMLKIKDIQHIGGRRLYAGFKRILKIFLFCDMQFCGAKGKEGMMSITLGLDSFGKVELIFYHIDNTLSCRIKL</sequence>
<evidence type="ECO:0000313" key="3">
    <source>
        <dbReference type="Proteomes" id="UP001552299"/>
    </source>
</evidence>
<organism evidence="2 3">
    <name type="scientific">Dendrobium thyrsiflorum</name>
    <name type="common">Pinecone-like raceme dendrobium</name>
    <name type="synonym">Orchid</name>
    <dbReference type="NCBI Taxonomy" id="117978"/>
    <lineage>
        <taxon>Eukaryota</taxon>
        <taxon>Viridiplantae</taxon>
        <taxon>Streptophyta</taxon>
        <taxon>Embryophyta</taxon>
        <taxon>Tracheophyta</taxon>
        <taxon>Spermatophyta</taxon>
        <taxon>Magnoliopsida</taxon>
        <taxon>Liliopsida</taxon>
        <taxon>Asparagales</taxon>
        <taxon>Orchidaceae</taxon>
        <taxon>Epidendroideae</taxon>
        <taxon>Malaxideae</taxon>
        <taxon>Dendrobiinae</taxon>
        <taxon>Dendrobium</taxon>
    </lineage>
</organism>
<dbReference type="EMBL" id="JANQDX010000011">
    <property type="protein sequence ID" value="KAL0916223.1"/>
    <property type="molecule type" value="Genomic_DNA"/>
</dbReference>
<evidence type="ECO:0000313" key="2">
    <source>
        <dbReference type="EMBL" id="KAL0916223.1"/>
    </source>
</evidence>
<dbReference type="Gene3D" id="3.80.10.10">
    <property type="entry name" value="Ribonuclease Inhibitor"/>
    <property type="match status" value="1"/>
</dbReference>